<dbReference type="RefSeq" id="WP_140457849.1">
    <property type="nucleotide sequence ID" value="NZ_BAABFI010000001.1"/>
</dbReference>
<evidence type="ECO:0000313" key="1">
    <source>
        <dbReference type="EMBL" id="GIG34309.1"/>
    </source>
</evidence>
<proteinExistence type="predicted"/>
<keyword evidence="4" id="KW-1185">Reference proteome</keyword>
<evidence type="ECO:0000313" key="3">
    <source>
        <dbReference type="Proteomes" id="UP000577956"/>
    </source>
</evidence>
<protein>
    <submittedName>
        <fullName evidence="2">Uncharacterized protein</fullName>
    </submittedName>
</protein>
<dbReference type="EMBL" id="JACCBK010000001">
    <property type="protein sequence ID" value="NYD86179.1"/>
    <property type="molecule type" value="Genomic_DNA"/>
</dbReference>
<dbReference type="Proteomes" id="UP000618382">
    <property type="component" value="Unassembled WGS sequence"/>
</dbReference>
<reference evidence="2 3" key="1">
    <citation type="submission" date="2020-07" db="EMBL/GenBank/DDBJ databases">
        <title>Sequencing the genomes of 1000 actinobacteria strains.</title>
        <authorList>
            <person name="Klenk H.-P."/>
        </authorList>
    </citation>
    <scope>NUCLEOTIDE SEQUENCE [LARGE SCALE GENOMIC DNA]</scope>
    <source>
        <strain evidence="2 3">DSM 24482</strain>
    </source>
</reference>
<dbReference type="Proteomes" id="UP000577956">
    <property type="component" value="Unassembled WGS sequence"/>
</dbReference>
<comment type="caution">
    <text evidence="2">The sequence shown here is derived from an EMBL/GenBank/DDBJ whole genome shotgun (WGS) entry which is preliminary data.</text>
</comment>
<dbReference type="AlphaFoldDB" id="A0A7Y9JYX3"/>
<sequence length="129" mass="14565">MDADPLDVEYAVHSMTRLLVVRGPSYDPGVKRRRRDPDDLLARIDDPGALTELRACLVPADEQDGASWTTTADPTLVLHAGDDIVGTVSVVTPAYVRGPWWDTDVILRHPDRFERWLDAHVPRWRASPW</sequence>
<organism evidence="2 3">
    <name type="scientific">Cellulomonas oligotrophica</name>
    <dbReference type="NCBI Taxonomy" id="931536"/>
    <lineage>
        <taxon>Bacteria</taxon>
        <taxon>Bacillati</taxon>
        <taxon>Actinomycetota</taxon>
        <taxon>Actinomycetes</taxon>
        <taxon>Micrococcales</taxon>
        <taxon>Cellulomonadaceae</taxon>
        <taxon>Cellulomonas</taxon>
    </lineage>
</organism>
<evidence type="ECO:0000313" key="2">
    <source>
        <dbReference type="EMBL" id="NYD86179.1"/>
    </source>
</evidence>
<evidence type="ECO:0000313" key="4">
    <source>
        <dbReference type="Proteomes" id="UP000618382"/>
    </source>
</evidence>
<reference evidence="1 4" key="2">
    <citation type="submission" date="2021-01" db="EMBL/GenBank/DDBJ databases">
        <title>Whole genome shotgun sequence of Cellulomonas oligotrophica NBRC 109435.</title>
        <authorList>
            <person name="Komaki H."/>
            <person name="Tamura T."/>
        </authorList>
    </citation>
    <scope>NUCLEOTIDE SEQUENCE [LARGE SCALE GENOMIC DNA]</scope>
    <source>
        <strain evidence="1 4">NBRC 109435</strain>
    </source>
</reference>
<accession>A0A7Y9JYX3</accession>
<name>A0A7Y9JYX3_9CELL</name>
<dbReference type="EMBL" id="BONN01000015">
    <property type="protein sequence ID" value="GIG34309.1"/>
    <property type="molecule type" value="Genomic_DNA"/>
</dbReference>
<gene>
    <name evidence="2" type="ORF">BKA21_001728</name>
    <name evidence="1" type="ORF">Col01nite_34680</name>
</gene>